<sequence length="945" mass="104474">MVVTASIDVLSNPFSSAQVPCIINGKPYTTSKTYARHDPHTGQHLFDVTAATEDDARAAVESAKAAFPGKWSANYMIYTHSIIPPAWKATSPIERRKIFQNSVHIIERRKDDIAKLASYETTNSVAWSHVDIMLTVAALEELASAITQLTAEVVRPAPGQEGYIFREPFGVVLGIAPWNAALTLGFRAVSNAIIGGNTAILKSSEHSPRIHNAVAQIFAEAGLPAGVLNVVHVDPRDAPKVVESMVAHPAVRKINFTGSTPVGAKIAEMCGRHLKPSVMELGGSAPFIVLEDADIEHAVNNAIHASFAHSGQICMSANVLILHESIANEFLAAMKNHTLKAGQSPESSYRGLFTSQSADRVRSLIDDALAQGAKRITGSSGSGNIIQPTILDHTPESARIVTEEIFGPAVCVIRFKDEEDAVRIANNREFGLSAAVFSKDIGRAFAIARRIESGAVHINESTIHDYPTLPHGGWKKSGWGRFNGLEGIKEFTQLKVITVNELHKFPNKLKLLRNESPPEEHIVYKRWGDELQSDIISLNMMGQTIIVLNSAEAADEILVRRAAIYSDRPQLQMVRSERLTGWGNNTAFLPYGERWRKQRRMSHEVLHKKASEAFWPTMTKQSRRRLQRLLDHPEEYEEGFKCMAAYTLLSSAYGYEASSSNDELLGIVDAANAGLCHSALPGNFFVNVVPWLQHVPSWFPGAGWKRQAHRWREEKDRMLHTPFNWTRKQMAAGTAAPSMLRNLLSDLVSRPKESLDLEEEEDRIKWTTGTMFSAGSDTAMLQVFVLAMTLHPEVQRKAQKELDSVLGENRLPELQDRSELPYIGYIIKEVSIPHKCIKDDSYKGYHIPSGAMIIGNVWAISNDPEVYLQPNVFNPDRFSDPLVPIPPLFGFGRRSCPGMHFAEALLFVTISTMIVTFDIRPVCDSSGNPVLPSAEMGPNMLVTSV</sequence>
<dbReference type="PRINTS" id="PR00463">
    <property type="entry name" value="EP450I"/>
</dbReference>
<evidence type="ECO:0000313" key="7">
    <source>
        <dbReference type="EMBL" id="CCO37350.1"/>
    </source>
</evidence>
<gene>
    <name evidence="7" type="primary">vdh</name>
    <name evidence="7" type="ORF">BN14_11505</name>
</gene>
<dbReference type="GO" id="GO:0004497">
    <property type="term" value="F:monooxygenase activity"/>
    <property type="evidence" value="ECO:0007669"/>
    <property type="project" value="InterPro"/>
</dbReference>
<dbReference type="CDD" id="cd11065">
    <property type="entry name" value="CYP64-like"/>
    <property type="match status" value="1"/>
</dbReference>
<keyword evidence="4" id="KW-0520">NAD</keyword>
<dbReference type="InterPro" id="IPR036396">
    <property type="entry name" value="Cyt_P450_sf"/>
</dbReference>
<dbReference type="Pfam" id="PF00067">
    <property type="entry name" value="p450"/>
    <property type="match status" value="1"/>
</dbReference>
<proteinExistence type="inferred from homology"/>
<keyword evidence="3 5" id="KW-0408">Iron</keyword>
<comment type="similarity">
    <text evidence="1">Belongs to the aldehyde dehydrogenase family.</text>
</comment>
<dbReference type="PROSITE" id="PS00086">
    <property type="entry name" value="CYTOCHROME_P450"/>
    <property type="match status" value="1"/>
</dbReference>
<evidence type="ECO:0000313" key="8">
    <source>
        <dbReference type="Proteomes" id="UP000012065"/>
    </source>
</evidence>
<dbReference type="InterPro" id="IPR016163">
    <property type="entry name" value="Ald_DH_C"/>
</dbReference>
<evidence type="ECO:0000259" key="6">
    <source>
        <dbReference type="Pfam" id="PF00171"/>
    </source>
</evidence>
<dbReference type="PANTHER" id="PTHR42986:SF1">
    <property type="entry name" value="BENZALDEHYDE DEHYDROGENASE YFMT"/>
    <property type="match status" value="1"/>
</dbReference>
<protein>
    <recommendedName>
        <fullName evidence="6">Aldehyde dehydrogenase domain-containing protein</fullName>
    </recommendedName>
</protein>
<evidence type="ECO:0000256" key="2">
    <source>
        <dbReference type="ARBA" id="ARBA00022723"/>
    </source>
</evidence>
<comment type="caution">
    <text evidence="7">The sequence shown here is derived from an EMBL/GenBank/DDBJ whole genome shotgun (WGS) entry which is preliminary data.</text>
</comment>
<dbReference type="Gene3D" id="3.40.605.10">
    <property type="entry name" value="Aldehyde Dehydrogenase, Chain A, domain 1"/>
    <property type="match status" value="1"/>
</dbReference>
<keyword evidence="5" id="KW-0349">Heme</keyword>
<dbReference type="Proteomes" id="UP000012065">
    <property type="component" value="Unassembled WGS sequence"/>
</dbReference>
<dbReference type="GO" id="GO:0016705">
    <property type="term" value="F:oxidoreductase activity, acting on paired donors, with incorporation or reduction of molecular oxygen"/>
    <property type="evidence" value="ECO:0007669"/>
    <property type="project" value="InterPro"/>
</dbReference>
<dbReference type="Gene3D" id="3.40.309.10">
    <property type="entry name" value="Aldehyde Dehydrogenase, Chain A, domain 2"/>
    <property type="match status" value="1"/>
</dbReference>
<dbReference type="GO" id="GO:0016620">
    <property type="term" value="F:oxidoreductase activity, acting on the aldehyde or oxo group of donors, NAD or NADP as acceptor"/>
    <property type="evidence" value="ECO:0007669"/>
    <property type="project" value="InterPro"/>
</dbReference>
<accession>M5CDW0</accession>
<dbReference type="InterPro" id="IPR002401">
    <property type="entry name" value="Cyt_P450_E_grp-I"/>
</dbReference>
<evidence type="ECO:0000256" key="4">
    <source>
        <dbReference type="ARBA" id="ARBA00023027"/>
    </source>
</evidence>
<evidence type="ECO:0000256" key="5">
    <source>
        <dbReference type="PIRSR" id="PIRSR602401-1"/>
    </source>
</evidence>
<dbReference type="GO" id="GO:0020037">
    <property type="term" value="F:heme binding"/>
    <property type="evidence" value="ECO:0007669"/>
    <property type="project" value="InterPro"/>
</dbReference>
<feature type="domain" description="Aldehyde dehydrogenase" evidence="6">
    <location>
        <begin position="31"/>
        <end position="497"/>
    </location>
</feature>
<keyword evidence="2 5" id="KW-0479">Metal-binding</keyword>
<dbReference type="InterPro" id="IPR016162">
    <property type="entry name" value="Ald_DH_N"/>
</dbReference>
<dbReference type="Gene3D" id="1.10.630.10">
    <property type="entry name" value="Cytochrome P450"/>
    <property type="match status" value="1"/>
</dbReference>
<dbReference type="InterPro" id="IPR017972">
    <property type="entry name" value="Cyt_P450_CS"/>
</dbReference>
<dbReference type="InterPro" id="IPR015590">
    <property type="entry name" value="Aldehyde_DH_dom"/>
</dbReference>
<dbReference type="SUPFAM" id="SSF48264">
    <property type="entry name" value="Cytochrome P450"/>
    <property type="match status" value="1"/>
</dbReference>
<evidence type="ECO:0000256" key="1">
    <source>
        <dbReference type="ARBA" id="ARBA00009986"/>
    </source>
</evidence>
<dbReference type="EMBL" id="CAOJ01017061">
    <property type="protein sequence ID" value="CCO37350.1"/>
    <property type="molecule type" value="Genomic_DNA"/>
</dbReference>
<dbReference type="InterPro" id="IPR016161">
    <property type="entry name" value="Ald_DH/histidinol_DH"/>
</dbReference>
<comment type="cofactor">
    <cofactor evidence="5">
        <name>heme</name>
        <dbReference type="ChEBI" id="CHEBI:30413"/>
    </cofactor>
</comment>
<dbReference type="Pfam" id="PF00171">
    <property type="entry name" value="Aldedh"/>
    <property type="match status" value="1"/>
</dbReference>
<dbReference type="SUPFAM" id="SSF53720">
    <property type="entry name" value="ALDH-like"/>
    <property type="match status" value="1"/>
</dbReference>
<evidence type="ECO:0000256" key="3">
    <source>
        <dbReference type="ARBA" id="ARBA00023004"/>
    </source>
</evidence>
<organism evidence="7 8">
    <name type="scientific">Thanatephorus cucumeris (strain AG1-IB / isolate 7/3/14)</name>
    <name type="common">Lettuce bottom rot fungus</name>
    <name type="synonym">Rhizoctonia solani</name>
    <dbReference type="NCBI Taxonomy" id="1108050"/>
    <lineage>
        <taxon>Eukaryota</taxon>
        <taxon>Fungi</taxon>
        <taxon>Dikarya</taxon>
        <taxon>Basidiomycota</taxon>
        <taxon>Agaricomycotina</taxon>
        <taxon>Agaricomycetes</taxon>
        <taxon>Cantharellales</taxon>
        <taxon>Ceratobasidiaceae</taxon>
        <taxon>Rhizoctonia</taxon>
        <taxon>Rhizoctonia solani AG-1</taxon>
    </lineage>
</organism>
<dbReference type="AlphaFoldDB" id="M5CDW0"/>
<name>M5CDW0_THACB</name>
<dbReference type="InterPro" id="IPR001128">
    <property type="entry name" value="Cyt_P450"/>
</dbReference>
<dbReference type="PANTHER" id="PTHR42986">
    <property type="entry name" value="BENZALDEHYDE DEHYDROGENASE YFMT"/>
    <property type="match status" value="1"/>
</dbReference>
<dbReference type="GO" id="GO:0005506">
    <property type="term" value="F:iron ion binding"/>
    <property type="evidence" value="ECO:0007669"/>
    <property type="project" value="InterPro"/>
</dbReference>
<dbReference type="HOGENOM" id="CLU_311043_0_0_1"/>
<feature type="binding site" description="axial binding residue" evidence="5">
    <location>
        <position position="896"/>
    </location>
    <ligand>
        <name>heme</name>
        <dbReference type="ChEBI" id="CHEBI:30413"/>
    </ligand>
    <ligandPart>
        <name>Fe</name>
        <dbReference type="ChEBI" id="CHEBI:18248"/>
    </ligandPart>
</feature>
<reference evidence="7 8" key="1">
    <citation type="journal article" date="2013" name="J. Biotechnol.">
        <title>Establishment and interpretation of the genome sequence of the phytopathogenic fungus Rhizoctonia solani AG1-IB isolate 7/3/14.</title>
        <authorList>
            <person name="Wibberg D.W."/>
            <person name="Jelonek L.J."/>
            <person name="Rupp O.R."/>
            <person name="Hennig M.H."/>
            <person name="Eikmeyer F.E."/>
            <person name="Goesmann A.G."/>
            <person name="Hartmann A.H."/>
            <person name="Borriss R.B."/>
            <person name="Grosch R.G."/>
            <person name="Puehler A.P."/>
            <person name="Schlueter A.S."/>
        </authorList>
    </citation>
    <scope>NUCLEOTIDE SEQUENCE [LARGE SCALE GENOMIC DNA]</scope>
    <source>
        <strain evidence="8">AG1-IB / isolate 7/3/14</strain>
    </source>
</reference>